<dbReference type="SUPFAM" id="SSF56672">
    <property type="entry name" value="DNA/RNA polymerases"/>
    <property type="match status" value="1"/>
</dbReference>
<dbReference type="PANTHER" id="PTHR11439:SF467">
    <property type="entry name" value="INTEGRASE CATALYTIC DOMAIN-CONTAINING PROTEIN"/>
    <property type="match status" value="1"/>
</dbReference>
<dbReference type="EMBL" id="JAUUTY010000003">
    <property type="protein sequence ID" value="KAK1670656.1"/>
    <property type="molecule type" value="Genomic_DNA"/>
</dbReference>
<dbReference type="PANTHER" id="PTHR11439">
    <property type="entry name" value="GAG-POL-RELATED RETROTRANSPOSON"/>
    <property type="match status" value="1"/>
</dbReference>
<evidence type="ECO:0000313" key="4">
    <source>
        <dbReference type="Proteomes" id="UP001231189"/>
    </source>
</evidence>
<gene>
    <name evidence="3" type="ORF">QYE76_058815</name>
</gene>
<feature type="compositionally biased region" description="Basic and acidic residues" evidence="1">
    <location>
        <begin position="412"/>
        <end position="434"/>
    </location>
</feature>
<dbReference type="InterPro" id="IPR013103">
    <property type="entry name" value="RVT_2"/>
</dbReference>
<evidence type="ECO:0000259" key="2">
    <source>
        <dbReference type="Pfam" id="PF07727"/>
    </source>
</evidence>
<evidence type="ECO:0000313" key="3">
    <source>
        <dbReference type="EMBL" id="KAK1670656.1"/>
    </source>
</evidence>
<accession>A0AAD8T7I3</accession>
<dbReference type="Pfam" id="PF07727">
    <property type="entry name" value="RVT_2"/>
    <property type="match status" value="1"/>
</dbReference>
<evidence type="ECO:0000256" key="1">
    <source>
        <dbReference type="SAM" id="MobiDB-lite"/>
    </source>
</evidence>
<reference evidence="3" key="1">
    <citation type="submission" date="2023-07" db="EMBL/GenBank/DDBJ databases">
        <title>A chromosome-level genome assembly of Lolium multiflorum.</title>
        <authorList>
            <person name="Chen Y."/>
            <person name="Copetti D."/>
            <person name="Kolliker R."/>
            <person name="Studer B."/>
        </authorList>
    </citation>
    <scope>NUCLEOTIDE SEQUENCE</scope>
    <source>
        <strain evidence="3">02402/16</strain>
        <tissue evidence="3">Leaf</tissue>
    </source>
</reference>
<feature type="compositionally biased region" description="Polar residues" evidence="1">
    <location>
        <begin position="775"/>
        <end position="784"/>
    </location>
</feature>
<dbReference type="Proteomes" id="UP001231189">
    <property type="component" value="Unassembled WGS sequence"/>
</dbReference>
<feature type="region of interest" description="Disordered" evidence="1">
    <location>
        <begin position="285"/>
        <end position="334"/>
    </location>
</feature>
<sequence length="813" mass="91698">MKQKRKIEEIPDCYHQSMGWGNLHYPLVENIAERADILSTGRLARGMIGMRHAIRGAHKVPFGLPSLLHCDPETWPDDRDNTGIHALLMPLDKPTVPAFIHTKEELDGHGPMHWVGCNGDWVAFVQQDGHLTIRNIYISDTIIPLPSLQDAGISLGPTSEWWHGSPPFLFKYKIDKSLELLKVRIVKRPYKDDLAGPWHYEVIVVFDELIAILQAPLEKEWNILRNPEFFDRNSYVDAMGIPGYGTHAAPRLIDAPVIEDEEAEVAAIFAQIEGDAVMEDDEANVAQGDGGADEDNDADEEELEEEELEEDEFDDEELDDEELDDDGDNHNYEDEDVFLGFSDQRTWFLAPMRAESITGESDLAWIQVKGYRPILGPPILHMGNKLRSYPLSSAVPEDVPVPPAPVTEEANDNDHETSSEVATEPRRSTRERTTPDWYDPCLNLMIVDNNDEDPATYEEAMMSPDSNKWQEAMKSEMGSMYDNKVWTLVDLPDSRKAVENKWIFKRKTDADGNVTVYKARLVAKGFRQIQGVDYDETFSPVAKLKSVRILLAIAAFFDYEIWQMDVKTAFLNGDIEEELYMRSIYGLKQASRSWNRRFDKVIKDFGFIQCHGEACIYKKSGYVFILNGAAVSWCSSKQCTVAKSSTESEYIAASEASSEAVWMKRFIVELGVVPSALDPLVIYCDNMGAIANAQEPRSHKKLKHIKLRFHSIREYIEDGETWDPTLGASTYIMRGKGTPRPQAQPPPNQPTLRPNPSRLLLHNSRIRLGEALPEFSTTTATTPSCCRDSEEDLLLPLPAGTGRRTSSSSTPNV</sequence>
<dbReference type="InterPro" id="IPR043502">
    <property type="entry name" value="DNA/RNA_pol_sf"/>
</dbReference>
<organism evidence="3 4">
    <name type="scientific">Lolium multiflorum</name>
    <name type="common">Italian ryegrass</name>
    <name type="synonym">Lolium perenne subsp. multiflorum</name>
    <dbReference type="NCBI Taxonomy" id="4521"/>
    <lineage>
        <taxon>Eukaryota</taxon>
        <taxon>Viridiplantae</taxon>
        <taxon>Streptophyta</taxon>
        <taxon>Embryophyta</taxon>
        <taxon>Tracheophyta</taxon>
        <taxon>Spermatophyta</taxon>
        <taxon>Magnoliopsida</taxon>
        <taxon>Liliopsida</taxon>
        <taxon>Poales</taxon>
        <taxon>Poaceae</taxon>
        <taxon>BOP clade</taxon>
        <taxon>Pooideae</taxon>
        <taxon>Poodae</taxon>
        <taxon>Poeae</taxon>
        <taxon>Poeae Chloroplast Group 2 (Poeae type)</taxon>
        <taxon>Loliodinae</taxon>
        <taxon>Loliinae</taxon>
        <taxon>Lolium</taxon>
    </lineage>
</organism>
<keyword evidence="4" id="KW-1185">Reference proteome</keyword>
<feature type="compositionally biased region" description="Low complexity" evidence="1">
    <location>
        <begin position="800"/>
        <end position="813"/>
    </location>
</feature>
<comment type="caution">
    <text evidence="3">The sequence shown here is derived from an EMBL/GenBank/DDBJ whole genome shotgun (WGS) entry which is preliminary data.</text>
</comment>
<dbReference type="AlphaFoldDB" id="A0AAD8T7I3"/>
<proteinExistence type="predicted"/>
<feature type="domain" description="Reverse transcriptase Ty1/copia-type" evidence="2">
    <location>
        <begin position="483"/>
        <end position="620"/>
    </location>
</feature>
<feature type="compositionally biased region" description="Acidic residues" evidence="1">
    <location>
        <begin position="291"/>
        <end position="334"/>
    </location>
</feature>
<name>A0AAD8T7I3_LOLMU</name>
<feature type="region of interest" description="Disordered" evidence="1">
    <location>
        <begin position="771"/>
        <end position="813"/>
    </location>
</feature>
<protein>
    <recommendedName>
        <fullName evidence="2">Reverse transcriptase Ty1/copia-type domain-containing protein</fullName>
    </recommendedName>
</protein>
<dbReference type="CDD" id="cd09272">
    <property type="entry name" value="RNase_HI_RT_Ty1"/>
    <property type="match status" value="1"/>
</dbReference>
<feature type="region of interest" description="Disordered" evidence="1">
    <location>
        <begin position="734"/>
        <end position="757"/>
    </location>
</feature>
<feature type="region of interest" description="Disordered" evidence="1">
    <location>
        <begin position="396"/>
        <end position="434"/>
    </location>
</feature>